<dbReference type="InterPro" id="IPR003736">
    <property type="entry name" value="PAAI_dom"/>
</dbReference>
<dbReference type="NCBIfam" id="TIGR00369">
    <property type="entry name" value="unchar_dom_1"/>
    <property type="match status" value="1"/>
</dbReference>
<dbReference type="EMBL" id="BJND01000007">
    <property type="protein sequence ID" value="GEC03288.1"/>
    <property type="molecule type" value="Genomic_DNA"/>
</dbReference>
<evidence type="ECO:0000313" key="5">
    <source>
        <dbReference type="Proteomes" id="UP000317881"/>
    </source>
</evidence>
<organism evidence="4 5">
    <name type="scientific">Streptomyces spinoverrucosus</name>
    <dbReference type="NCBI Taxonomy" id="284043"/>
    <lineage>
        <taxon>Bacteria</taxon>
        <taxon>Bacillati</taxon>
        <taxon>Actinomycetota</taxon>
        <taxon>Actinomycetes</taxon>
        <taxon>Kitasatosporales</taxon>
        <taxon>Streptomycetaceae</taxon>
        <taxon>Streptomyces</taxon>
    </lineage>
</organism>
<evidence type="ECO:0000256" key="2">
    <source>
        <dbReference type="ARBA" id="ARBA00022801"/>
    </source>
</evidence>
<dbReference type="Gene3D" id="3.10.129.10">
    <property type="entry name" value="Hotdog Thioesterase"/>
    <property type="match status" value="1"/>
</dbReference>
<dbReference type="InterPro" id="IPR006683">
    <property type="entry name" value="Thioestr_dom"/>
</dbReference>
<dbReference type="CDD" id="cd03443">
    <property type="entry name" value="PaaI_thioesterase"/>
    <property type="match status" value="1"/>
</dbReference>
<dbReference type="OrthoDB" id="9813282at2"/>
<keyword evidence="5" id="KW-1185">Reference proteome</keyword>
<comment type="similarity">
    <text evidence="1">Belongs to the thioesterase PaaI family.</text>
</comment>
<evidence type="ECO:0000256" key="1">
    <source>
        <dbReference type="ARBA" id="ARBA00008324"/>
    </source>
</evidence>
<reference evidence="4 5" key="1">
    <citation type="submission" date="2019-06" db="EMBL/GenBank/DDBJ databases">
        <title>Whole genome shotgun sequence of Streptomyces spinoverrucosus NBRC 14228.</title>
        <authorList>
            <person name="Hosoyama A."/>
            <person name="Uohara A."/>
            <person name="Ohji S."/>
            <person name="Ichikawa N."/>
        </authorList>
    </citation>
    <scope>NUCLEOTIDE SEQUENCE [LARGE SCALE GENOMIC DNA]</scope>
    <source>
        <strain evidence="4 5">NBRC 14228</strain>
    </source>
</reference>
<dbReference type="Proteomes" id="UP000317881">
    <property type="component" value="Unassembled WGS sequence"/>
</dbReference>
<dbReference type="AlphaFoldDB" id="A0A4Y3VB17"/>
<dbReference type="PANTHER" id="PTHR43240">
    <property type="entry name" value="1,4-DIHYDROXY-2-NAPHTHOYL-COA THIOESTERASE 1"/>
    <property type="match status" value="1"/>
</dbReference>
<dbReference type="GO" id="GO:0061522">
    <property type="term" value="F:1,4-dihydroxy-2-naphthoyl-CoA thioesterase activity"/>
    <property type="evidence" value="ECO:0007669"/>
    <property type="project" value="TreeGrafter"/>
</dbReference>
<comment type="caution">
    <text evidence="4">The sequence shown here is derived from an EMBL/GenBank/DDBJ whole genome shotgun (WGS) entry which is preliminary data.</text>
</comment>
<evidence type="ECO:0000259" key="3">
    <source>
        <dbReference type="Pfam" id="PF03061"/>
    </source>
</evidence>
<evidence type="ECO:0000313" key="4">
    <source>
        <dbReference type="EMBL" id="GEC03288.1"/>
    </source>
</evidence>
<dbReference type="GO" id="GO:0005829">
    <property type="term" value="C:cytosol"/>
    <property type="evidence" value="ECO:0007669"/>
    <property type="project" value="TreeGrafter"/>
</dbReference>
<proteinExistence type="inferred from homology"/>
<accession>A0A4Y3VB17</accession>
<keyword evidence="2" id="KW-0378">Hydrolase</keyword>
<gene>
    <name evidence="4" type="ORF">SSP24_09430</name>
</gene>
<dbReference type="Pfam" id="PF03061">
    <property type="entry name" value="4HBT"/>
    <property type="match status" value="1"/>
</dbReference>
<dbReference type="SUPFAM" id="SSF54637">
    <property type="entry name" value="Thioesterase/thiol ester dehydrase-isomerase"/>
    <property type="match status" value="1"/>
</dbReference>
<dbReference type="InterPro" id="IPR029069">
    <property type="entry name" value="HotDog_dom_sf"/>
</dbReference>
<protein>
    <submittedName>
        <fullName evidence="4">Aromatic compound degradation protein PaaI</fullName>
    </submittedName>
</protein>
<feature type="domain" description="Thioesterase" evidence="3">
    <location>
        <begin position="49"/>
        <end position="125"/>
    </location>
</feature>
<name>A0A4Y3VB17_9ACTN</name>
<dbReference type="PANTHER" id="PTHR43240:SF5">
    <property type="entry name" value="1,4-DIHYDROXY-2-NAPHTHOYL-COA THIOESTERASE 1"/>
    <property type="match status" value="1"/>
</dbReference>
<dbReference type="RefSeq" id="WP_141307495.1">
    <property type="nucleotide sequence ID" value="NZ_BJND01000007.1"/>
</dbReference>
<sequence>MADDADTTTPDALLAAVPFAGELGLTLEEATPARVVAGLTWSPRLCTAGGVLHGGALMTLADTAGAVCAFLNLPPGATTSTVESSTHFFRPVRSGTVHAESRPLHVGRSFVVVETEVRDEEGRTVGRTVQTQAVLGGG</sequence>